<dbReference type="Proteomes" id="UP001141434">
    <property type="component" value="Unassembled WGS sequence"/>
</dbReference>
<evidence type="ECO:0000313" key="4">
    <source>
        <dbReference type="Proteomes" id="UP001141434"/>
    </source>
</evidence>
<evidence type="ECO:0000313" key="1">
    <source>
        <dbReference type="EMBL" id="KAJ5111673.1"/>
    </source>
</evidence>
<reference evidence="1" key="1">
    <citation type="submission" date="2022-11" db="EMBL/GenBank/DDBJ databases">
        <authorList>
            <person name="Petersen C."/>
        </authorList>
    </citation>
    <scope>NUCLEOTIDE SEQUENCE</scope>
    <source>
        <strain evidence="1">IBT 34128</strain>
    </source>
</reference>
<sequence length="181" mass="20977">MAKVKKNLNFQRYLDLKKEDLDLPSLEEDTKGYYTVEVGERYCRVEDCVNDTLFTSTNNLRKHILKQHPEVLLTGEESGGRPTQTEEARAIKFYNDIMKAYDDREAEKEEVLPDLPLKNDGSVNITKMRRAIRAMKLPVPCEVCKDNDQPKLCCHDDVKDTCEHFDMFVDPRDQEDDGDEA</sequence>
<organism evidence="1 4">
    <name type="scientific">Penicillium alfredii</name>
    <dbReference type="NCBI Taxonomy" id="1506179"/>
    <lineage>
        <taxon>Eukaryota</taxon>
        <taxon>Fungi</taxon>
        <taxon>Dikarya</taxon>
        <taxon>Ascomycota</taxon>
        <taxon>Pezizomycotina</taxon>
        <taxon>Eurotiomycetes</taxon>
        <taxon>Eurotiomycetidae</taxon>
        <taxon>Eurotiales</taxon>
        <taxon>Aspergillaceae</taxon>
        <taxon>Penicillium</taxon>
    </lineage>
</organism>
<name>A0A9W9KN64_9EURO</name>
<dbReference type="OrthoDB" id="4343267at2759"/>
<proteinExistence type="predicted"/>
<comment type="caution">
    <text evidence="1">The sequence shown here is derived from an EMBL/GenBank/DDBJ whole genome shotgun (WGS) entry which is preliminary data.</text>
</comment>
<evidence type="ECO:0000313" key="2">
    <source>
        <dbReference type="EMBL" id="KAJ5111734.1"/>
    </source>
</evidence>
<dbReference type="GeneID" id="81391053"/>
<reference evidence="1" key="2">
    <citation type="journal article" date="2023" name="IMA Fungus">
        <title>Comparative genomic study of the Penicillium genus elucidates a diverse pangenome and 15 lateral gene transfer events.</title>
        <authorList>
            <person name="Petersen C."/>
            <person name="Sorensen T."/>
            <person name="Nielsen M.R."/>
            <person name="Sondergaard T.E."/>
            <person name="Sorensen J.L."/>
            <person name="Fitzpatrick D.A."/>
            <person name="Frisvad J.C."/>
            <person name="Nielsen K.L."/>
        </authorList>
    </citation>
    <scope>NUCLEOTIDE SEQUENCE</scope>
    <source>
        <strain evidence="1">IBT 34128</strain>
    </source>
</reference>
<gene>
    <name evidence="1" type="ORF">NUU61_001303</name>
    <name evidence="2" type="ORF">NUU61_001364</name>
    <name evidence="3" type="ORF">NUU61_001570</name>
</gene>
<dbReference type="EMBL" id="JAPMSZ010000002">
    <property type="protein sequence ID" value="KAJ5111673.1"/>
    <property type="molecule type" value="Genomic_DNA"/>
</dbReference>
<dbReference type="AlphaFoldDB" id="A0A9W9KN64"/>
<evidence type="ECO:0000313" key="3">
    <source>
        <dbReference type="EMBL" id="KAJ5111940.1"/>
    </source>
</evidence>
<dbReference type="EMBL" id="JAPMSZ010000002">
    <property type="protein sequence ID" value="KAJ5111734.1"/>
    <property type="molecule type" value="Genomic_DNA"/>
</dbReference>
<dbReference type="EMBL" id="JAPMSZ010000002">
    <property type="protein sequence ID" value="KAJ5111940.1"/>
    <property type="molecule type" value="Genomic_DNA"/>
</dbReference>
<dbReference type="RefSeq" id="XP_056515152.1">
    <property type="nucleotide sequence ID" value="XM_056651885.1"/>
</dbReference>
<protein>
    <submittedName>
        <fullName evidence="1">Uncharacterized protein</fullName>
    </submittedName>
</protein>
<accession>A0A9W9KN64</accession>
<keyword evidence="4" id="KW-1185">Reference proteome</keyword>